<proteinExistence type="evidence at transcript level"/>
<feature type="region of interest" description="Disordered" evidence="1">
    <location>
        <begin position="169"/>
        <end position="208"/>
    </location>
</feature>
<accession>A0A1E1XMZ3</accession>
<reference evidence="2" key="2">
    <citation type="journal article" date="2017" name="Front. Cell. Infect. Microbiol.">
        <title>Analysis of the Salivary Gland Transcriptome of Unfed and Partially Fed Amblyomma sculptum Ticks and Descriptive Proteome of the Saliva.</title>
        <authorList>
            <person name="Esteves E."/>
            <person name="Maruyama S.R."/>
            <person name="Kawahara R."/>
            <person name="Fujita A."/>
            <person name="Martins L.A."/>
            <person name="Righi A.A."/>
            <person name="Costa F.B."/>
            <person name="Palmisano G."/>
            <person name="Labruna M.B."/>
            <person name="Sa-Nunes A."/>
            <person name="Ribeiro J.M.C."/>
            <person name="Fogaca A.C."/>
        </authorList>
    </citation>
    <scope>NUCLEOTIDE SEQUENCE</scope>
</reference>
<dbReference type="PANTHER" id="PTHR46060:SF1">
    <property type="entry name" value="MARINER MOS1 TRANSPOSASE-LIKE PROTEIN"/>
    <property type="match status" value="1"/>
</dbReference>
<name>A0A1E1XMZ3_AMBSC</name>
<dbReference type="EMBL" id="GFAA01002722">
    <property type="protein sequence ID" value="JAU00713.1"/>
    <property type="molecule type" value="mRNA"/>
</dbReference>
<dbReference type="Gene3D" id="1.10.10.1450">
    <property type="match status" value="1"/>
</dbReference>
<evidence type="ECO:0000313" key="2">
    <source>
        <dbReference type="EMBL" id="JAU00713.1"/>
    </source>
</evidence>
<reference evidence="2" key="1">
    <citation type="submission" date="2016-09" db="EMBL/GenBank/DDBJ databases">
        <authorList>
            <person name="Capua I."/>
            <person name="De Benedictis P."/>
            <person name="Joannis T."/>
            <person name="Lombin L.H."/>
            <person name="Cattoli G."/>
        </authorList>
    </citation>
    <scope>NUCLEOTIDE SEQUENCE</scope>
</reference>
<evidence type="ECO:0008006" key="3">
    <source>
        <dbReference type="Google" id="ProtNLM"/>
    </source>
</evidence>
<protein>
    <recommendedName>
        <fullName evidence="3">Mos1 transposase HTH domain-containing protein</fullName>
    </recommendedName>
</protein>
<evidence type="ECO:0000256" key="1">
    <source>
        <dbReference type="SAM" id="MobiDB-lite"/>
    </source>
</evidence>
<sequence>VERLLDQRYKIKFSVNLGKTGKETLNMIKEAYGDASMGRSGVFEWHKLFREGKERVEEDERFRRPSTSKTHENLQRGKDLLNSDRGMSIRMIADGLSIPQTQVFGIVTKNLSMRKACAKLVPGVLSEEEKFLIRHLNEDPDFLSSKGGNAASAPLQPLLGPASLFSIPENKIDARGETSRTGTGGSTGRDEGAKQHSGPGIPGGVRKL</sequence>
<dbReference type="PANTHER" id="PTHR46060">
    <property type="entry name" value="MARINER MOS1 TRANSPOSASE-LIKE PROTEIN"/>
    <property type="match status" value="1"/>
</dbReference>
<dbReference type="InterPro" id="IPR052709">
    <property type="entry name" value="Transposase-MT_Hybrid"/>
</dbReference>
<feature type="non-terminal residue" evidence="2">
    <location>
        <position position="1"/>
    </location>
</feature>
<dbReference type="AlphaFoldDB" id="A0A1E1XMZ3"/>
<organism evidence="2">
    <name type="scientific">Amblyomma sculptum</name>
    <name type="common">Tick</name>
    <dbReference type="NCBI Taxonomy" id="1581419"/>
    <lineage>
        <taxon>Eukaryota</taxon>
        <taxon>Metazoa</taxon>
        <taxon>Ecdysozoa</taxon>
        <taxon>Arthropoda</taxon>
        <taxon>Chelicerata</taxon>
        <taxon>Arachnida</taxon>
        <taxon>Acari</taxon>
        <taxon>Parasitiformes</taxon>
        <taxon>Ixodida</taxon>
        <taxon>Ixodoidea</taxon>
        <taxon>Ixodidae</taxon>
        <taxon>Amblyomminae</taxon>
        <taxon>Amblyomma</taxon>
    </lineage>
</organism>